<accession>A0A5K4F790</accession>
<proteinExistence type="predicted"/>
<sequence length="68" mass="8065">MKIIVPLLWMICLIVIMVNCIVQINTLSTIGNPQDKSQSKCHAFCDHLLYNPVDKQYRYKYKRCMKRC</sequence>
<protein>
    <submittedName>
        <fullName evidence="3">Hypotheticial protein</fullName>
    </submittedName>
</protein>
<feature type="signal peptide" evidence="1">
    <location>
        <begin position="1"/>
        <end position="20"/>
    </location>
</feature>
<reference evidence="2" key="1">
    <citation type="journal article" date="2012" name="PLoS Negl. Trop. Dis.">
        <title>A systematically improved high quality genome and transcriptome of the human blood fluke Schistosoma mansoni.</title>
        <authorList>
            <person name="Protasio A.V."/>
            <person name="Tsai I.J."/>
            <person name="Babbage A."/>
            <person name="Nichol S."/>
            <person name="Hunt M."/>
            <person name="Aslett M.A."/>
            <person name="De Silva N."/>
            <person name="Velarde G.S."/>
            <person name="Anderson T.J."/>
            <person name="Clark R.C."/>
            <person name="Davidson C."/>
            <person name="Dillon G.P."/>
            <person name="Holroyd N.E."/>
            <person name="LoVerde P.T."/>
            <person name="Lloyd C."/>
            <person name="McQuillan J."/>
            <person name="Oliveira G."/>
            <person name="Otto T.D."/>
            <person name="Parker-Manuel S.J."/>
            <person name="Quail M.A."/>
            <person name="Wilson R.A."/>
            <person name="Zerlotini A."/>
            <person name="Dunne D.W."/>
            <person name="Berriman M."/>
        </authorList>
    </citation>
    <scope>NUCLEOTIDE SEQUENCE [LARGE SCALE GENOMIC DNA]</scope>
    <source>
        <strain evidence="2">Puerto Rican</strain>
    </source>
</reference>
<keyword evidence="1" id="KW-0732">Signal</keyword>
<organism evidence="2 3">
    <name type="scientific">Schistosoma mansoni</name>
    <name type="common">Blood fluke</name>
    <dbReference type="NCBI Taxonomy" id="6183"/>
    <lineage>
        <taxon>Eukaryota</taxon>
        <taxon>Metazoa</taxon>
        <taxon>Spiralia</taxon>
        <taxon>Lophotrochozoa</taxon>
        <taxon>Platyhelminthes</taxon>
        <taxon>Trematoda</taxon>
        <taxon>Digenea</taxon>
        <taxon>Strigeidida</taxon>
        <taxon>Schistosomatoidea</taxon>
        <taxon>Schistosomatidae</taxon>
        <taxon>Schistosoma</taxon>
    </lineage>
</organism>
<feature type="chain" id="PRO_5024273269" evidence="1">
    <location>
        <begin position="21"/>
        <end position="68"/>
    </location>
</feature>
<name>A0A5K4F790_SCHMA</name>
<dbReference type="Proteomes" id="UP000008854">
    <property type="component" value="Unassembled WGS sequence"/>
</dbReference>
<evidence type="ECO:0000313" key="3">
    <source>
        <dbReference type="WBParaSite" id="Smp_322010.1"/>
    </source>
</evidence>
<dbReference type="AlphaFoldDB" id="A0A5K4F790"/>
<evidence type="ECO:0000256" key="1">
    <source>
        <dbReference type="SAM" id="SignalP"/>
    </source>
</evidence>
<reference evidence="3" key="2">
    <citation type="submission" date="2019-11" db="UniProtKB">
        <authorList>
            <consortium name="WormBaseParasite"/>
        </authorList>
    </citation>
    <scope>IDENTIFICATION</scope>
    <source>
        <strain evidence="3">Puerto Rican</strain>
    </source>
</reference>
<evidence type="ECO:0000313" key="2">
    <source>
        <dbReference type="Proteomes" id="UP000008854"/>
    </source>
</evidence>
<dbReference type="WBParaSite" id="Smp_322010.1">
    <property type="protein sequence ID" value="Smp_322010.1"/>
    <property type="gene ID" value="Smp_322010"/>
</dbReference>
<dbReference type="InParanoid" id="A0A5K4F790"/>
<keyword evidence="2" id="KW-1185">Reference proteome</keyword>